<proteinExistence type="inferred from homology"/>
<evidence type="ECO:0000256" key="9">
    <source>
        <dbReference type="RuleBase" id="RU365045"/>
    </source>
</evidence>
<dbReference type="EC" id="2.3.1.178" evidence="4 9"/>
<dbReference type="AlphaFoldDB" id="A0A969TT52"/>
<dbReference type="CDD" id="cd04301">
    <property type="entry name" value="NAT_SF"/>
    <property type="match status" value="1"/>
</dbReference>
<sequence>MDDSSTALPLRCVKPDRSHGSGMWELAKKTSLDLNSAYKYIMMAEYFADTCVAAVEHEQVVGFITGFIKPDESDVLFIWQVGVDPGQQGKGLAFTMLRKLLQREQCKNVRYVEATITAENKASQALFKKLATSFSTSYAVRETFPEEILPGNARTEFTYRIGPLPLSVQLKGDE</sequence>
<dbReference type="NCBIfam" id="TIGR02406">
    <property type="entry name" value="ectoine_EctA"/>
    <property type="match status" value="1"/>
</dbReference>
<dbReference type="SUPFAM" id="SSF55729">
    <property type="entry name" value="Acyl-CoA N-acyltransferases (Nat)"/>
    <property type="match status" value="1"/>
</dbReference>
<evidence type="ECO:0000259" key="10">
    <source>
        <dbReference type="PROSITE" id="PS51186"/>
    </source>
</evidence>
<evidence type="ECO:0000256" key="6">
    <source>
        <dbReference type="ARBA" id="ARBA00022679"/>
    </source>
</evidence>
<accession>A0A969TT52</accession>
<comment type="similarity">
    <text evidence="3 9">Belongs to the acetyltransferase family. EctA subfamily.</text>
</comment>
<dbReference type="Proteomes" id="UP000752012">
    <property type="component" value="Unassembled WGS sequence"/>
</dbReference>
<evidence type="ECO:0000256" key="1">
    <source>
        <dbReference type="ARBA" id="ARBA00003741"/>
    </source>
</evidence>
<dbReference type="InterPro" id="IPR000182">
    <property type="entry name" value="GNAT_dom"/>
</dbReference>
<dbReference type="InterPro" id="IPR012772">
    <property type="entry name" value="Ectoine_EctA"/>
</dbReference>
<dbReference type="Pfam" id="PF00583">
    <property type="entry name" value="Acetyltransf_1"/>
    <property type="match status" value="1"/>
</dbReference>
<organism evidence="11 12">
    <name type="scientific">Alkalicoccus luteus</name>
    <dbReference type="NCBI Taxonomy" id="1237094"/>
    <lineage>
        <taxon>Bacteria</taxon>
        <taxon>Bacillati</taxon>
        <taxon>Bacillota</taxon>
        <taxon>Bacilli</taxon>
        <taxon>Bacillales</taxon>
        <taxon>Bacillaceae</taxon>
        <taxon>Alkalicoccus</taxon>
    </lineage>
</organism>
<dbReference type="PROSITE" id="PS51186">
    <property type="entry name" value="GNAT"/>
    <property type="match status" value="1"/>
</dbReference>
<evidence type="ECO:0000256" key="7">
    <source>
        <dbReference type="ARBA" id="ARBA00023315"/>
    </source>
</evidence>
<dbReference type="Gene3D" id="3.40.630.30">
    <property type="match status" value="1"/>
</dbReference>
<evidence type="ECO:0000313" key="12">
    <source>
        <dbReference type="Proteomes" id="UP000752012"/>
    </source>
</evidence>
<evidence type="ECO:0000256" key="3">
    <source>
        <dbReference type="ARBA" id="ARBA00010712"/>
    </source>
</evidence>
<evidence type="ECO:0000256" key="5">
    <source>
        <dbReference type="ARBA" id="ARBA00017935"/>
    </source>
</evidence>
<reference evidence="11 12" key="1">
    <citation type="submission" date="2020-03" db="EMBL/GenBank/DDBJ databases">
        <title>Assessment of the enzymatic potential of alkaline-tolerant lipase obtained from Bacillus luteus H11 (technogenic soil) for the bioremediation of saline soils contaminated with petroleum substances.</title>
        <authorList>
            <person name="Kalwasinska A."/>
        </authorList>
    </citation>
    <scope>NUCLEOTIDE SEQUENCE [LARGE SCALE GENOMIC DNA]</scope>
    <source>
        <strain evidence="11 12">H11</strain>
    </source>
</reference>
<comment type="pathway">
    <text evidence="2 9">Amine and polyamine biosynthesis; ectoine biosynthesis; L-ectoine from L-aspartate 4-semialdehyde: step 2/3.</text>
</comment>
<evidence type="ECO:0000313" key="11">
    <source>
        <dbReference type="EMBL" id="NJP37283.1"/>
    </source>
</evidence>
<keyword evidence="6 9" id="KW-0808">Transferase</keyword>
<comment type="catalytic activity">
    <reaction evidence="8 9">
        <text>L-2,4-diaminobutanoate + acetyl-CoA = (2S)-4-acetamido-2-aminobutanoate + CoA + H(+)</text>
        <dbReference type="Rhea" id="RHEA:16901"/>
        <dbReference type="ChEBI" id="CHEBI:15378"/>
        <dbReference type="ChEBI" id="CHEBI:57287"/>
        <dbReference type="ChEBI" id="CHEBI:57288"/>
        <dbReference type="ChEBI" id="CHEBI:58761"/>
        <dbReference type="ChEBI" id="CHEBI:58929"/>
        <dbReference type="EC" id="2.3.1.178"/>
    </reaction>
</comment>
<feature type="domain" description="N-acetyltransferase" evidence="10">
    <location>
        <begin position="8"/>
        <end position="147"/>
    </location>
</feature>
<dbReference type="GO" id="GO:0033816">
    <property type="term" value="F:diaminobutyrate acetyltransferase activity"/>
    <property type="evidence" value="ECO:0007669"/>
    <property type="project" value="UniProtKB-EC"/>
</dbReference>
<comment type="function">
    <text evidence="1 9">Catalyzes the acetylation of L-2,4-diaminobutyrate (DABA) to gamma-N-acetyl-alpha,gamma-diaminobutyric acid (ADABA) with acetyl coenzyme A.</text>
</comment>
<name>A0A969TT52_9BACI</name>
<protein>
    <recommendedName>
        <fullName evidence="5 9">L-2,4-diaminobutyric acid acetyltransferase</fullName>
        <shortName evidence="9">DABA acetyltransferase</shortName>
        <ecNumber evidence="4 9">2.3.1.178</ecNumber>
    </recommendedName>
</protein>
<dbReference type="InterPro" id="IPR016181">
    <property type="entry name" value="Acyl_CoA_acyltransferase"/>
</dbReference>
<comment type="caution">
    <text evidence="11">The sequence shown here is derived from an EMBL/GenBank/DDBJ whole genome shotgun (WGS) entry which is preliminary data.</text>
</comment>
<gene>
    <name evidence="9 11" type="primary">ectA</name>
    <name evidence="11" type="ORF">HCN83_06745</name>
</gene>
<evidence type="ECO:0000256" key="4">
    <source>
        <dbReference type="ARBA" id="ARBA00012355"/>
    </source>
</evidence>
<evidence type="ECO:0000256" key="2">
    <source>
        <dbReference type="ARBA" id="ARBA00004978"/>
    </source>
</evidence>
<dbReference type="EMBL" id="JAATHJ010000007">
    <property type="protein sequence ID" value="NJP37283.1"/>
    <property type="molecule type" value="Genomic_DNA"/>
</dbReference>
<dbReference type="RefSeq" id="WP_168005716.1">
    <property type="nucleotide sequence ID" value="NZ_JAATHJ010000007.1"/>
</dbReference>
<keyword evidence="7 9" id="KW-0012">Acyltransferase</keyword>
<keyword evidence="12" id="KW-1185">Reference proteome</keyword>
<dbReference type="GO" id="GO:0019491">
    <property type="term" value="P:ectoine biosynthetic process"/>
    <property type="evidence" value="ECO:0007669"/>
    <property type="project" value="InterPro"/>
</dbReference>
<evidence type="ECO:0000256" key="8">
    <source>
        <dbReference type="ARBA" id="ARBA00048924"/>
    </source>
</evidence>